<organism evidence="1">
    <name type="scientific">Arundo donax</name>
    <name type="common">Giant reed</name>
    <name type="synonym">Donax arundinaceus</name>
    <dbReference type="NCBI Taxonomy" id="35708"/>
    <lineage>
        <taxon>Eukaryota</taxon>
        <taxon>Viridiplantae</taxon>
        <taxon>Streptophyta</taxon>
        <taxon>Embryophyta</taxon>
        <taxon>Tracheophyta</taxon>
        <taxon>Spermatophyta</taxon>
        <taxon>Magnoliopsida</taxon>
        <taxon>Liliopsida</taxon>
        <taxon>Poales</taxon>
        <taxon>Poaceae</taxon>
        <taxon>PACMAD clade</taxon>
        <taxon>Arundinoideae</taxon>
        <taxon>Arundineae</taxon>
        <taxon>Arundo</taxon>
    </lineage>
</organism>
<dbReference type="EMBL" id="GBRH01256246">
    <property type="protein sequence ID" value="JAD41649.1"/>
    <property type="molecule type" value="Transcribed_RNA"/>
</dbReference>
<sequence length="115" mass="12958">MVDGARLPSFLVRGGGRRCSFSVVLCVGRSWSSDGRGSSAHISCGYPCVGSPHESGKDCEIQSVLLFDRQRRCFRPGERRHDRIEEESPRGCHVIYYFVRVFEKCCCTVSPLRNI</sequence>
<proteinExistence type="predicted"/>
<dbReference type="AlphaFoldDB" id="A0A0A8ZQI6"/>
<reference evidence="1" key="1">
    <citation type="submission" date="2014-09" db="EMBL/GenBank/DDBJ databases">
        <authorList>
            <person name="Magalhaes I.L.F."/>
            <person name="Oliveira U."/>
            <person name="Santos F.R."/>
            <person name="Vidigal T.H.D.A."/>
            <person name="Brescovit A.D."/>
            <person name="Santos A.J."/>
        </authorList>
    </citation>
    <scope>NUCLEOTIDE SEQUENCE</scope>
    <source>
        <tissue evidence="1">Shoot tissue taken approximately 20 cm above the soil surface</tissue>
    </source>
</reference>
<evidence type="ECO:0000313" key="1">
    <source>
        <dbReference type="EMBL" id="JAD41649.1"/>
    </source>
</evidence>
<accession>A0A0A8ZQI6</accession>
<protein>
    <submittedName>
        <fullName evidence="1">Uncharacterized protein</fullName>
    </submittedName>
</protein>
<name>A0A0A8ZQI6_ARUDO</name>
<reference evidence="1" key="2">
    <citation type="journal article" date="2015" name="Data Brief">
        <title>Shoot transcriptome of the giant reed, Arundo donax.</title>
        <authorList>
            <person name="Barrero R.A."/>
            <person name="Guerrero F.D."/>
            <person name="Moolhuijzen P."/>
            <person name="Goolsby J.A."/>
            <person name="Tidwell J."/>
            <person name="Bellgard S.E."/>
            <person name="Bellgard M.I."/>
        </authorList>
    </citation>
    <scope>NUCLEOTIDE SEQUENCE</scope>
    <source>
        <tissue evidence="1">Shoot tissue taken approximately 20 cm above the soil surface</tissue>
    </source>
</reference>